<dbReference type="AlphaFoldDB" id="A0A0A0DE86"/>
<dbReference type="EMBL" id="JPEN01000068">
    <property type="protein sequence ID" value="KGM37031.1"/>
    <property type="molecule type" value="Genomic_DNA"/>
</dbReference>
<evidence type="ECO:0000313" key="6">
    <source>
        <dbReference type="Proteomes" id="UP000030019"/>
    </source>
</evidence>
<protein>
    <recommendedName>
        <fullName evidence="2 3">Single-stranded DNA-binding protein</fullName>
    </recommendedName>
</protein>
<evidence type="ECO:0000256" key="1">
    <source>
        <dbReference type="ARBA" id="ARBA00023125"/>
    </source>
</evidence>
<dbReference type="CDD" id="cd04496">
    <property type="entry name" value="SSB_OBF"/>
    <property type="match status" value="1"/>
</dbReference>
<gene>
    <name evidence="5" type="ORF">SSIN_1173</name>
</gene>
<keyword evidence="6" id="KW-1185">Reference proteome</keyword>
<evidence type="ECO:0000256" key="2">
    <source>
        <dbReference type="PIRNR" id="PIRNR002070"/>
    </source>
</evidence>
<sequence length="144" mass="15935">MQEFIANGRVSDIPEDAVGRTANGNVSFKFDFACDSSLQGNDGKPLTSFFHVQVYGKQAEIMAQSLSKGSPILVKGEIIQRTYTNSQGQRRSYQYIAPSQHDGITFLESKEAATRRKQGNWNPSQHASSQISSYPEPVDADEPF</sequence>
<evidence type="ECO:0000256" key="3">
    <source>
        <dbReference type="RuleBase" id="RU000524"/>
    </source>
</evidence>
<dbReference type="Gene3D" id="2.40.50.140">
    <property type="entry name" value="Nucleic acid-binding proteins"/>
    <property type="match status" value="1"/>
</dbReference>
<dbReference type="InterPro" id="IPR011344">
    <property type="entry name" value="ssDNA-bd"/>
</dbReference>
<dbReference type="SUPFAM" id="SSF50249">
    <property type="entry name" value="Nucleic acid-binding proteins"/>
    <property type="match status" value="1"/>
</dbReference>
<name>A0A0A0DE86_9STRE</name>
<feature type="region of interest" description="Disordered" evidence="4">
    <location>
        <begin position="111"/>
        <end position="144"/>
    </location>
</feature>
<evidence type="ECO:0000256" key="4">
    <source>
        <dbReference type="SAM" id="MobiDB-lite"/>
    </source>
</evidence>
<dbReference type="GO" id="GO:0006260">
    <property type="term" value="P:DNA replication"/>
    <property type="evidence" value="ECO:0007669"/>
    <property type="project" value="InterPro"/>
</dbReference>
<proteinExistence type="predicted"/>
<dbReference type="STRING" id="176090.SSIN_1173"/>
<dbReference type="Proteomes" id="UP000030019">
    <property type="component" value="Unassembled WGS sequence"/>
</dbReference>
<dbReference type="InterPro" id="IPR012340">
    <property type="entry name" value="NA-bd_OB-fold"/>
</dbReference>
<dbReference type="Pfam" id="PF00436">
    <property type="entry name" value="SSB"/>
    <property type="match status" value="1"/>
</dbReference>
<dbReference type="PIRSF" id="PIRSF002070">
    <property type="entry name" value="SSB"/>
    <property type="match status" value="1"/>
</dbReference>
<keyword evidence="1 2" id="KW-0238">DNA-binding</keyword>
<dbReference type="PATRIC" id="fig|176090.4.peg.1138"/>
<reference evidence="5 6" key="1">
    <citation type="submission" date="2014-06" db="EMBL/GenBank/DDBJ databases">
        <authorList>
            <person name="Teng J.L."/>
            <person name="Huang Y."/>
            <person name="Tse H."/>
            <person name="Lau S.K."/>
            <person name="Woo P.C."/>
        </authorList>
    </citation>
    <scope>NUCLEOTIDE SEQUENCE [LARGE SCALE GENOMIC DNA]</scope>
    <source>
        <strain evidence="5 6">HKU4</strain>
    </source>
</reference>
<evidence type="ECO:0000313" key="5">
    <source>
        <dbReference type="EMBL" id="KGM37031.1"/>
    </source>
</evidence>
<organism evidence="5 6">
    <name type="scientific">Streptococcus sinensis</name>
    <dbReference type="NCBI Taxonomy" id="176090"/>
    <lineage>
        <taxon>Bacteria</taxon>
        <taxon>Bacillati</taxon>
        <taxon>Bacillota</taxon>
        <taxon>Bacilli</taxon>
        <taxon>Lactobacillales</taxon>
        <taxon>Streptococcaceae</taxon>
        <taxon>Streptococcus</taxon>
    </lineage>
</organism>
<feature type="compositionally biased region" description="Polar residues" evidence="4">
    <location>
        <begin position="119"/>
        <end position="133"/>
    </location>
</feature>
<dbReference type="GO" id="GO:0003697">
    <property type="term" value="F:single-stranded DNA binding"/>
    <property type="evidence" value="ECO:0007669"/>
    <property type="project" value="InterPro"/>
</dbReference>
<dbReference type="eggNOG" id="COG0629">
    <property type="taxonomic scope" value="Bacteria"/>
</dbReference>
<dbReference type="PROSITE" id="PS50935">
    <property type="entry name" value="SSB"/>
    <property type="match status" value="1"/>
</dbReference>
<accession>A0A0A0DE86</accession>
<dbReference type="RefSeq" id="WP_037616740.1">
    <property type="nucleotide sequence ID" value="NZ_JPEN01000068.1"/>
</dbReference>
<comment type="caution">
    <text evidence="5">The sequence shown here is derived from an EMBL/GenBank/DDBJ whole genome shotgun (WGS) entry which is preliminary data.</text>
</comment>
<dbReference type="InterPro" id="IPR000424">
    <property type="entry name" value="Primosome_PriB/ssb"/>
</dbReference>
<dbReference type="NCBIfam" id="TIGR00621">
    <property type="entry name" value="ssb"/>
    <property type="match status" value="1"/>
</dbReference>